<dbReference type="SMART" id="SM00220">
    <property type="entry name" value="S_TKc"/>
    <property type="match status" value="1"/>
</dbReference>
<sequence length="227" mass="26383">MVIQFFVLGSLGEYIRKSSKDFLILPYYLKLRMLYDTARGMSFLHENNILHLDLKPDNLLVNSLFADSACCIKITDFGTSRFTKKNNTNSGDKGLGTPIYVAPEAYRDEYTPAGDVYSFAITAWEIFYQDEPYKEFKSLFDIKQYVEEGKRLVIDETMPLLLKIMIESCWKQNPQDRLTFEEICWSLVKMIDDAPNHLNLDSAVDEEKIKDFVTSRQARVQSMLDEY</sequence>
<evidence type="ECO:0000313" key="3">
    <source>
        <dbReference type="Proteomes" id="UP000001926"/>
    </source>
</evidence>
<dbReference type="AlphaFoldDB" id="B1N5V3"/>
<dbReference type="InterPro" id="IPR008271">
    <property type="entry name" value="Ser/Thr_kinase_AS"/>
</dbReference>
<dbReference type="GeneID" id="6220673"/>
<keyword evidence="2" id="KW-0808">Transferase</keyword>
<dbReference type="Gene3D" id="1.10.510.10">
    <property type="entry name" value="Transferase(Phosphotransferase) domain 1"/>
    <property type="match status" value="1"/>
</dbReference>
<dbReference type="InterPro" id="IPR011009">
    <property type="entry name" value="Kinase-like_dom_sf"/>
</dbReference>
<feature type="domain" description="Protein kinase" evidence="1">
    <location>
        <begin position="1"/>
        <end position="200"/>
    </location>
</feature>
<dbReference type="GO" id="GO:0005524">
    <property type="term" value="F:ATP binding"/>
    <property type="evidence" value="ECO:0007669"/>
    <property type="project" value="InterPro"/>
</dbReference>
<dbReference type="OMA" id="NANTPVC"/>
<dbReference type="Pfam" id="PF07714">
    <property type="entry name" value="PK_Tyr_Ser-Thr"/>
    <property type="match status" value="1"/>
</dbReference>
<dbReference type="Proteomes" id="UP000001926">
    <property type="component" value="Partially assembled WGS sequence"/>
</dbReference>
<gene>
    <name evidence="2" type="ORF">EHI_015760</name>
</gene>
<dbReference type="SUPFAM" id="SSF56112">
    <property type="entry name" value="Protein kinase-like (PK-like)"/>
    <property type="match status" value="1"/>
</dbReference>
<dbReference type="VEuPathDB" id="AmoebaDB:KM1_222890"/>
<dbReference type="KEGG" id="ehi:EHI_015760"/>
<dbReference type="PIRSF" id="PIRSF000654">
    <property type="entry name" value="Integrin-linked_kinase"/>
    <property type="match status" value="1"/>
</dbReference>
<evidence type="ECO:0000259" key="1">
    <source>
        <dbReference type="PROSITE" id="PS50011"/>
    </source>
</evidence>
<dbReference type="EMBL" id="DS572230">
    <property type="protein sequence ID" value="EDS88656.1"/>
    <property type="molecule type" value="Genomic_DNA"/>
</dbReference>
<reference evidence="2" key="2">
    <citation type="submission" date="2007-03" db="EMBL/GenBank/DDBJ databases">
        <authorList>
            <person name="Lorenzi H."/>
            <person name="Amedeo P."/>
            <person name="Inman J."/>
            <person name="Schobel S."/>
            <person name="Caler E."/>
        </authorList>
    </citation>
    <scope>GENOME REANNOTATION</scope>
    <source>
        <strain evidence="2">HM-1:IMSS</strain>
    </source>
</reference>
<dbReference type="PANTHER" id="PTHR45756">
    <property type="entry name" value="PALMITOYLTRANSFERASE"/>
    <property type="match status" value="1"/>
</dbReference>
<keyword evidence="2" id="KW-0418">Kinase</keyword>
<dbReference type="GO" id="GO:0004672">
    <property type="term" value="F:protein kinase activity"/>
    <property type="evidence" value="ECO:0007669"/>
    <property type="project" value="InterPro"/>
</dbReference>
<dbReference type="InParanoid" id="B1N5V3"/>
<dbReference type="InterPro" id="IPR001245">
    <property type="entry name" value="Ser-Thr/Tyr_kinase_cat_dom"/>
</dbReference>
<dbReference type="VEuPathDB" id="AmoebaDB:EHI7A_055740"/>
<dbReference type="VEuPathDB" id="AmoebaDB:EHI5A_203690"/>
<organism evidence="2 3">
    <name type="scientific">Entamoeba histolytica (strain ATCC 30459 / HM-1:IMSS / ABRM)</name>
    <dbReference type="NCBI Taxonomy" id="294381"/>
    <lineage>
        <taxon>Eukaryota</taxon>
        <taxon>Amoebozoa</taxon>
        <taxon>Evosea</taxon>
        <taxon>Archamoebae</taxon>
        <taxon>Mastigamoebida</taxon>
        <taxon>Entamoebidae</taxon>
        <taxon>Entamoeba</taxon>
    </lineage>
</organism>
<dbReference type="PROSITE" id="PS00108">
    <property type="entry name" value="PROTEIN_KINASE_ST"/>
    <property type="match status" value="1"/>
</dbReference>
<reference evidence="2" key="1">
    <citation type="journal article" date="2005" name="Nature">
        <title>The genome of the protist parasite Entamoeba histolytica.</title>
        <authorList>
            <person name="Loftus B."/>
            <person name="Anderson I."/>
            <person name="Davies R."/>
            <person name="Alsmark U.C."/>
            <person name="Samuelson J."/>
            <person name="Amedeo P."/>
            <person name="Roncaglia P."/>
            <person name="Berriman M."/>
            <person name="Hirt R.P."/>
            <person name="Mann B.J."/>
            <person name="Nozaki T."/>
            <person name="Suh B."/>
            <person name="Pop M."/>
            <person name="Duchene M."/>
            <person name="Ackers J."/>
            <person name="Tannich E."/>
            <person name="Leippe M."/>
            <person name="Hofer M."/>
            <person name="Bruchhaus I."/>
            <person name="Willhoeft U."/>
            <person name="Bhattacharya A."/>
            <person name="Chillingworth T."/>
            <person name="Churcher C."/>
            <person name="Hance Z."/>
            <person name="Harris B."/>
            <person name="Harris D."/>
            <person name="Jagels K."/>
            <person name="Moule S."/>
            <person name="Mungall K."/>
            <person name="Ormond D."/>
            <person name="Squares R."/>
            <person name="Whitehead S."/>
            <person name="Quail M.A."/>
            <person name="Rabbinowitsch E."/>
            <person name="Norbertczak H."/>
            <person name="Price C."/>
            <person name="Wang Z."/>
            <person name="Guillen N."/>
            <person name="Gilchrist C."/>
            <person name="Stroup S.E."/>
            <person name="Bhattacharya S."/>
            <person name="Lohia A."/>
            <person name="Foster P.G."/>
            <person name="Sicheritz-Ponten T."/>
            <person name="Weber C."/>
            <person name="Singh U."/>
            <person name="Mukherjee C."/>
            <person name="El-Sayed N.M."/>
            <person name="Petri W.A.Jr."/>
            <person name="Clark C.G."/>
            <person name="Embley T.M."/>
            <person name="Barrell B."/>
            <person name="Fraser C.M."/>
            <person name="Hall N."/>
        </authorList>
    </citation>
    <scope>NUCLEOTIDE SEQUENCE [LARGE SCALE GENOMIC DNA]</scope>
    <source>
        <strain evidence="2">HM-1:IMSS</strain>
    </source>
</reference>
<dbReference type="RefSeq" id="XP_001914569.1">
    <property type="nucleotide sequence ID" value="XM_001914534.1"/>
</dbReference>
<protein>
    <submittedName>
        <fullName evidence="2">Serine/threonine kinase, putative</fullName>
    </submittedName>
</protein>
<dbReference type="VEuPathDB" id="AmoebaDB:EHI_015760"/>
<dbReference type="STRING" id="5759.B1N5V3"/>
<name>B1N5V3_ENTH1</name>
<dbReference type="InterPro" id="IPR053215">
    <property type="entry name" value="TKL_Ser/Thr_kinase"/>
</dbReference>
<keyword evidence="3" id="KW-1185">Reference proteome</keyword>
<dbReference type="PROSITE" id="PS50011">
    <property type="entry name" value="PROTEIN_KINASE_DOM"/>
    <property type="match status" value="1"/>
</dbReference>
<accession>B1N5V3</accession>
<dbReference type="HOGENOM" id="CLU_000288_7_35_1"/>
<proteinExistence type="predicted"/>
<dbReference type="InterPro" id="IPR000719">
    <property type="entry name" value="Prot_kinase_dom"/>
</dbReference>
<dbReference type="PRINTS" id="PR00109">
    <property type="entry name" value="TYRKINASE"/>
</dbReference>
<dbReference type="OrthoDB" id="28500at2759"/>
<evidence type="ECO:0000313" key="2">
    <source>
        <dbReference type="EMBL" id="EDS88656.1"/>
    </source>
</evidence>
<dbReference type="PANTHER" id="PTHR45756:SF1">
    <property type="entry name" value="PROTEIN KINASE DOMAIN CONTAINING PROTEIN"/>
    <property type="match status" value="1"/>
</dbReference>
<dbReference type="VEuPathDB" id="AmoebaDB:EHI8A_049640"/>